<accession>A0ABY7X0J6</accession>
<dbReference type="InterPro" id="IPR036388">
    <property type="entry name" value="WH-like_DNA-bd_sf"/>
</dbReference>
<dbReference type="SUPFAM" id="SSF46785">
    <property type="entry name" value="Winged helix' DNA-binding domain"/>
    <property type="match status" value="1"/>
</dbReference>
<dbReference type="InterPro" id="IPR052509">
    <property type="entry name" value="Metal_resp_DNA-bind_regulator"/>
</dbReference>
<evidence type="ECO:0000259" key="1">
    <source>
        <dbReference type="Pfam" id="PF03551"/>
    </source>
</evidence>
<dbReference type="InterPro" id="IPR005149">
    <property type="entry name" value="Tscrpt_reg_PadR_N"/>
</dbReference>
<proteinExistence type="predicted"/>
<evidence type="ECO:0000313" key="2">
    <source>
        <dbReference type="EMBL" id="WDH75629.1"/>
    </source>
</evidence>
<dbReference type="InterPro" id="IPR036390">
    <property type="entry name" value="WH_DNA-bd_sf"/>
</dbReference>
<dbReference type="Proteomes" id="UP001213680">
    <property type="component" value="Chromosome"/>
</dbReference>
<feature type="domain" description="Transcription regulator PadR N-terminal" evidence="1">
    <location>
        <begin position="24"/>
        <end position="86"/>
    </location>
</feature>
<protein>
    <submittedName>
        <fullName evidence="2">PadR family transcriptional regulator</fullName>
    </submittedName>
</protein>
<dbReference type="PANTHER" id="PTHR33169">
    <property type="entry name" value="PADR-FAMILY TRANSCRIPTIONAL REGULATOR"/>
    <property type="match status" value="1"/>
</dbReference>
<dbReference type="Gene3D" id="1.10.10.10">
    <property type="entry name" value="Winged helix-like DNA-binding domain superfamily/Winged helix DNA-binding domain"/>
    <property type="match status" value="1"/>
</dbReference>
<gene>
    <name evidence="2" type="ORF">PTI97_12460</name>
</gene>
<sequence>MPRTDSLELGELTDSMFYILLALTTPRHGYLVMQFVEETTRGRMQIGPASMYTIIKKLLNAELIEPMDGDGKKKNYQITRKGRSILTDDVKRRQAMVEDACAILDMEGSR</sequence>
<dbReference type="RefSeq" id="WP_214703125.1">
    <property type="nucleotide sequence ID" value="NZ_CP118099.1"/>
</dbReference>
<organism evidence="2 3">
    <name type="scientific">Exiguobacterium marinum</name>
    <dbReference type="NCBI Taxonomy" id="273528"/>
    <lineage>
        <taxon>Bacteria</taxon>
        <taxon>Bacillati</taxon>
        <taxon>Bacillota</taxon>
        <taxon>Bacilli</taxon>
        <taxon>Bacillales</taxon>
        <taxon>Bacillales Family XII. Incertae Sedis</taxon>
        <taxon>Exiguobacterium</taxon>
    </lineage>
</organism>
<dbReference type="EMBL" id="CP118099">
    <property type="protein sequence ID" value="WDH75629.1"/>
    <property type="molecule type" value="Genomic_DNA"/>
</dbReference>
<reference evidence="2 3" key="1">
    <citation type="submission" date="2023-02" db="EMBL/GenBank/DDBJ databases">
        <title>A bacterium isolated from plastisphere.</title>
        <authorList>
            <person name="Sun Y."/>
        </authorList>
    </citation>
    <scope>NUCLEOTIDE SEQUENCE [LARGE SCALE GENOMIC DNA]</scope>
    <source>
        <strain evidence="3">a-1</strain>
    </source>
</reference>
<dbReference type="Pfam" id="PF03551">
    <property type="entry name" value="PadR"/>
    <property type="match status" value="1"/>
</dbReference>
<name>A0ABY7X0J6_9BACL</name>
<evidence type="ECO:0000313" key="3">
    <source>
        <dbReference type="Proteomes" id="UP001213680"/>
    </source>
</evidence>
<keyword evidence="3" id="KW-1185">Reference proteome</keyword>
<dbReference type="PANTHER" id="PTHR33169:SF13">
    <property type="entry name" value="PADR-FAMILY TRANSCRIPTIONAL REGULATOR"/>
    <property type="match status" value="1"/>
</dbReference>